<evidence type="ECO:0000313" key="2">
    <source>
        <dbReference type="EMBL" id="MBC5767758.1"/>
    </source>
</evidence>
<dbReference type="Pfam" id="PF16747">
    <property type="entry name" value="Adhesin_E"/>
    <property type="match status" value="1"/>
</dbReference>
<feature type="domain" description="Surface-adhesin protein E-like" evidence="1">
    <location>
        <begin position="31"/>
        <end position="131"/>
    </location>
</feature>
<comment type="caution">
    <text evidence="2">The sequence shown here is derived from an EMBL/GenBank/DDBJ whole genome shotgun (WGS) entry which is preliminary data.</text>
</comment>
<dbReference type="Proteomes" id="UP000596827">
    <property type="component" value="Unassembled WGS sequence"/>
</dbReference>
<dbReference type="InterPro" id="IPR031939">
    <property type="entry name" value="Adhesin_E-like"/>
</dbReference>
<gene>
    <name evidence="2" type="ORF">H8R02_25050</name>
</gene>
<name>A0A923ME16_9BURK</name>
<evidence type="ECO:0000259" key="1">
    <source>
        <dbReference type="Pfam" id="PF16747"/>
    </source>
</evidence>
<keyword evidence="3" id="KW-1185">Reference proteome</keyword>
<dbReference type="EMBL" id="JACORU010000012">
    <property type="protein sequence ID" value="MBC5767758.1"/>
    <property type="molecule type" value="Genomic_DNA"/>
</dbReference>
<evidence type="ECO:0000313" key="3">
    <source>
        <dbReference type="Proteomes" id="UP000596827"/>
    </source>
</evidence>
<sequence length="131" mass="14154">MGAQLELERPAIVALGLVLACAAPHAAAQDWVNYGESEVGVHYYDPTSIRAEGDRKRVWRLIDRRSQVGNGIKSGKALIEIDCKAGKYRYLKTLQYSGTMGQGTYLGGGEEQAAEFVAPGTMIGHLAKLVC</sequence>
<reference evidence="2" key="1">
    <citation type="submission" date="2020-08" db="EMBL/GenBank/DDBJ databases">
        <title>Ramlibacter sp. GTP1 16S ribosomal RNA gene genome sequencing and assembly.</title>
        <authorList>
            <person name="Kang M."/>
        </authorList>
    </citation>
    <scope>NUCLEOTIDE SEQUENCE</scope>
    <source>
        <strain evidence="2">GTP1</strain>
    </source>
</reference>
<dbReference type="RefSeq" id="WP_187084240.1">
    <property type="nucleotide sequence ID" value="NZ_JACORU010000012.1"/>
</dbReference>
<dbReference type="AlphaFoldDB" id="A0A923ME16"/>
<proteinExistence type="predicted"/>
<protein>
    <recommendedName>
        <fullName evidence="1">Surface-adhesin protein E-like domain-containing protein</fullName>
    </recommendedName>
</protein>
<organism evidence="2 3">
    <name type="scientific">Ramlibacter albus</name>
    <dbReference type="NCBI Taxonomy" id="2079448"/>
    <lineage>
        <taxon>Bacteria</taxon>
        <taxon>Pseudomonadati</taxon>
        <taxon>Pseudomonadota</taxon>
        <taxon>Betaproteobacteria</taxon>
        <taxon>Burkholderiales</taxon>
        <taxon>Comamonadaceae</taxon>
        <taxon>Ramlibacter</taxon>
    </lineage>
</organism>
<accession>A0A923ME16</accession>